<feature type="compositionally biased region" description="Basic and acidic residues" evidence="1">
    <location>
        <begin position="17"/>
        <end position="32"/>
    </location>
</feature>
<keyword evidence="3" id="KW-1185">Reference proteome</keyword>
<feature type="region of interest" description="Disordered" evidence="1">
    <location>
        <begin position="58"/>
        <end position="91"/>
    </location>
</feature>
<proteinExistence type="predicted"/>
<organism evidence="2 3">
    <name type="scientific">Pleuronectes platessa</name>
    <name type="common">European plaice</name>
    <dbReference type="NCBI Taxonomy" id="8262"/>
    <lineage>
        <taxon>Eukaryota</taxon>
        <taxon>Metazoa</taxon>
        <taxon>Chordata</taxon>
        <taxon>Craniata</taxon>
        <taxon>Vertebrata</taxon>
        <taxon>Euteleostomi</taxon>
        <taxon>Actinopterygii</taxon>
        <taxon>Neopterygii</taxon>
        <taxon>Teleostei</taxon>
        <taxon>Neoteleostei</taxon>
        <taxon>Acanthomorphata</taxon>
        <taxon>Carangaria</taxon>
        <taxon>Pleuronectiformes</taxon>
        <taxon>Pleuronectoidei</taxon>
        <taxon>Pleuronectidae</taxon>
        <taxon>Pleuronectes</taxon>
    </lineage>
</organism>
<dbReference type="EMBL" id="CADEAL010003967">
    <property type="protein sequence ID" value="CAB1448152.1"/>
    <property type="molecule type" value="Genomic_DNA"/>
</dbReference>
<protein>
    <submittedName>
        <fullName evidence="2">Uncharacterized protein</fullName>
    </submittedName>
</protein>
<sequence length="185" mass="19556">MHRSPSVPTQFAADVRSSGDEREGRSTERAGGDLDGFVDSPLFPESLISKHWLLSNSSAKDPHHTTMKPPPAWLKADHPAGPVPPPPPPSLCTLQPCVSQTAGEAGTVGERALLAPSQRTAARLGSKIFVIPGGLKARMLKWTPVAKTPSEPDYDDEGDEASTRVQGVGGWASLVHGGEKRVGGR</sequence>
<feature type="region of interest" description="Disordered" evidence="1">
    <location>
        <begin position="146"/>
        <end position="170"/>
    </location>
</feature>
<feature type="compositionally biased region" description="Pro residues" evidence="1">
    <location>
        <begin position="81"/>
        <end position="90"/>
    </location>
</feature>
<evidence type="ECO:0000256" key="1">
    <source>
        <dbReference type="SAM" id="MobiDB-lite"/>
    </source>
</evidence>
<name>A0A9N7Z1S9_PLEPL</name>
<gene>
    <name evidence="2" type="ORF">PLEPLA_LOCUS35815</name>
</gene>
<comment type="caution">
    <text evidence="2">The sequence shown here is derived from an EMBL/GenBank/DDBJ whole genome shotgun (WGS) entry which is preliminary data.</text>
</comment>
<dbReference type="Proteomes" id="UP001153269">
    <property type="component" value="Unassembled WGS sequence"/>
</dbReference>
<evidence type="ECO:0000313" key="2">
    <source>
        <dbReference type="EMBL" id="CAB1448152.1"/>
    </source>
</evidence>
<evidence type="ECO:0000313" key="3">
    <source>
        <dbReference type="Proteomes" id="UP001153269"/>
    </source>
</evidence>
<accession>A0A9N7Z1S9</accession>
<feature type="region of interest" description="Disordered" evidence="1">
    <location>
        <begin position="1"/>
        <end position="37"/>
    </location>
</feature>
<dbReference type="AlphaFoldDB" id="A0A9N7Z1S9"/>
<reference evidence="2" key="1">
    <citation type="submission" date="2020-03" db="EMBL/GenBank/DDBJ databases">
        <authorList>
            <person name="Weist P."/>
        </authorList>
    </citation>
    <scope>NUCLEOTIDE SEQUENCE</scope>
</reference>